<comment type="caution">
    <text evidence="1">The sequence shown here is derived from an EMBL/GenBank/DDBJ whole genome shotgun (WGS) entry which is preliminary data.</text>
</comment>
<dbReference type="EMBL" id="DSUJ01000008">
    <property type="protein sequence ID" value="HFI91713.1"/>
    <property type="molecule type" value="Genomic_DNA"/>
</dbReference>
<reference evidence="1" key="1">
    <citation type="journal article" date="2020" name="mSystems">
        <title>Genome- and Community-Level Interaction Insights into Carbon Utilization and Element Cycling Functions of Hydrothermarchaeota in Hydrothermal Sediment.</title>
        <authorList>
            <person name="Zhou Z."/>
            <person name="Liu Y."/>
            <person name="Xu W."/>
            <person name="Pan J."/>
            <person name="Luo Z.H."/>
            <person name="Li M."/>
        </authorList>
    </citation>
    <scope>NUCLEOTIDE SEQUENCE [LARGE SCALE GENOMIC DNA]</scope>
    <source>
        <strain evidence="1">SpSt-479</strain>
    </source>
</reference>
<gene>
    <name evidence="1" type="ORF">ENS31_09340</name>
</gene>
<dbReference type="RefSeq" id="WP_304143603.1">
    <property type="nucleotide sequence ID" value="NZ_JAOAIE010000030.1"/>
</dbReference>
<name>A0A7V3E7U5_9BACT</name>
<evidence type="ECO:0000313" key="1">
    <source>
        <dbReference type="EMBL" id="HFI91713.1"/>
    </source>
</evidence>
<dbReference type="NCBIfam" id="TIGR04183">
    <property type="entry name" value="Por_Secre_tail"/>
    <property type="match status" value="1"/>
</dbReference>
<protein>
    <submittedName>
        <fullName evidence="1">T9SS type A sorting domain-containing protein</fullName>
    </submittedName>
</protein>
<accession>A0A7V3E7U5</accession>
<proteinExistence type="predicted"/>
<dbReference type="AlphaFoldDB" id="A0A7V3E7U5"/>
<dbReference type="InterPro" id="IPR026444">
    <property type="entry name" value="Secre_tail"/>
</dbReference>
<organism evidence="1">
    <name type="scientific">Ignavibacterium album</name>
    <dbReference type="NCBI Taxonomy" id="591197"/>
    <lineage>
        <taxon>Bacteria</taxon>
        <taxon>Pseudomonadati</taxon>
        <taxon>Ignavibacteriota</taxon>
        <taxon>Ignavibacteria</taxon>
        <taxon>Ignavibacteriales</taxon>
        <taxon>Ignavibacteriaceae</taxon>
        <taxon>Ignavibacterium</taxon>
    </lineage>
</organism>
<dbReference type="Gene3D" id="2.60.40.4070">
    <property type="match status" value="1"/>
</dbReference>
<sequence length="1097" mass="120068">MKQLKLLITAITLIFLVYPHTLSAGYEGDQKNKGNKPKLQKVWASPVMSIMNINNASMWVNDNGFHDWVIGGGWNGAFPIGTTVGAIFAEGIVWGGLVDDGNAPVVRVNGNTYGSGTNAIDRLYRVRPDYARADLRNDAATFLQVAPSAVTDADIQMIRDQYALDWNEWPAAQGAPFEDKNGNGTYDPAVDIPGIPGASQTLFIRYDDSGSEGNYGSPAIGLEISETYWAYAVTGPLANVIFKKVNIIYKGTSTSSPTSKIDSMYIVQWADPDVGNSTDDFAGCDTILNMGYAYSSKATDATYAGIGLPPAAVGYDFLSGVSKFTGNPDDSAIVDLKWKKGYKYVNRKPMSSFVYFAAGGSWSDPSFNYNGTLQFYNLMRGKLPEPRYPSGQDFPPEVVDYAPDGTFLLAGDPVFGIGKIDGKKEGPGDRRIMVTNGPISLNLGDTAQVVLALVYGMGKNNLSSISAMKFNDQFAQFAFDQLFDVPVMPTPDVSAAQVDNKISISWSLDEEVKDAIENSQHGPYEFEGYAVYQLPFGSVDIKDPKAVRIAIFDVVNGVSVLSDKFLDEATGLIYSKPVAFLDNTKGIQRYITLDKDYINNKGLINGQSYTFAITALAYNNDPGLPANILESAPAILNVTPQSTKPGVRYNSVVGDTIKAVHQSGLSDGSVFAIVIDPSKLKGHDYKVTFEETIDGTVWHLTDVTENRVVLSNQLNQAGNDDYAIVDGMLVKVVGPPFAGVKDWDIPSGTRRFTWAGGADGLHFEGFEGALGYASPRSVFNDGVMIVTPPELKNVLLKLASVNFTDDYNPPIDPNDPNVSYGYRYLRGATLPPAKPEFAPFILNPTSGYAFQEFAKNVPLSAWNVDDPNNPQRLAVGFLENNQANGLVDGKYWPGNHNNYDNVAGTGPREWLFIFDAPYSETSDPTMAQEIIGSDARVMYFATWARRGAAVFSPNTSGEDEFLILANKVNSEADVFTFSTPQPSYSPDLAKQDVEKINVFPNPYYGYQYRETAPNNKYVTFSHLPEKAVIRIFDLSGVLVRTITHNSTNQFETWDLQNDNNYPVASGIYIVYIDLPDLGKTKILKLAIVNEQQMLKVY</sequence>